<sequence>MAARGNIPPAYDERSAQVPGMMRHGPFPGLSSAPGHRLLEPRPPGLLGNTIASQEADIERLVGDNRRLASTHVALRDELVNAQQELQKLRAHIGSIQTESDIQIRISLDKIAKMEVDIRAGEGVKKELQRAHMEAQSLAAARQELKGQVERAAQELKKVRGDVKIMPDLQAELDTLVQEHQMLRATFEYEKNKNVELVEQMKGTEKNLIGMAREVEMLRAEIQNVEKRVQAPKIHGAATTTIPGTFVDAYGRPHGPMAVDQVGNNNAAWTGPYDPSVARR</sequence>
<dbReference type="EMBL" id="JAAIUW010000012">
    <property type="protein sequence ID" value="KAF7806586.1"/>
    <property type="molecule type" value="Genomic_DNA"/>
</dbReference>
<keyword evidence="4 6" id="KW-0175">Coiled coil</keyword>
<evidence type="ECO:0000256" key="7">
    <source>
        <dbReference type="SAM" id="MobiDB-lite"/>
    </source>
</evidence>
<name>A0A834W5H9_9FABA</name>
<dbReference type="GO" id="GO:0009908">
    <property type="term" value="P:flower development"/>
    <property type="evidence" value="ECO:0007669"/>
    <property type="project" value="UniProtKB-KW"/>
</dbReference>
<dbReference type="GO" id="GO:0030154">
    <property type="term" value="P:cell differentiation"/>
    <property type="evidence" value="ECO:0007669"/>
    <property type="project" value="UniProtKB-KW"/>
</dbReference>
<feature type="region of interest" description="Disordered" evidence="7">
    <location>
        <begin position="258"/>
        <end position="280"/>
    </location>
</feature>
<evidence type="ECO:0000256" key="4">
    <source>
        <dbReference type="ARBA" id="ARBA00023054"/>
    </source>
</evidence>
<dbReference type="InterPro" id="IPR040353">
    <property type="entry name" value="FLX/FLX-like"/>
</dbReference>
<keyword evidence="3" id="KW-0221">Differentiation</keyword>
<comment type="caution">
    <text evidence="8">The sequence shown here is derived from an EMBL/GenBank/DDBJ whole genome shotgun (WGS) entry which is preliminary data.</text>
</comment>
<feature type="coiled-coil region" evidence="6">
    <location>
        <begin position="201"/>
        <end position="228"/>
    </location>
</feature>
<keyword evidence="5" id="KW-0287">Flowering</keyword>
<evidence type="ECO:0000256" key="6">
    <source>
        <dbReference type="SAM" id="Coils"/>
    </source>
</evidence>
<organism evidence="8 9">
    <name type="scientific">Senna tora</name>
    <dbReference type="NCBI Taxonomy" id="362788"/>
    <lineage>
        <taxon>Eukaryota</taxon>
        <taxon>Viridiplantae</taxon>
        <taxon>Streptophyta</taxon>
        <taxon>Embryophyta</taxon>
        <taxon>Tracheophyta</taxon>
        <taxon>Spermatophyta</taxon>
        <taxon>Magnoliopsida</taxon>
        <taxon>eudicotyledons</taxon>
        <taxon>Gunneridae</taxon>
        <taxon>Pentapetalae</taxon>
        <taxon>rosids</taxon>
        <taxon>fabids</taxon>
        <taxon>Fabales</taxon>
        <taxon>Fabaceae</taxon>
        <taxon>Caesalpinioideae</taxon>
        <taxon>Cassia clade</taxon>
        <taxon>Senna</taxon>
    </lineage>
</organism>
<proteinExistence type="inferred from homology"/>
<dbReference type="AlphaFoldDB" id="A0A834W5H9"/>
<dbReference type="OrthoDB" id="1899348at2759"/>
<feature type="coiled-coil region" evidence="6">
    <location>
        <begin position="128"/>
        <end position="162"/>
    </location>
</feature>
<keyword evidence="2" id="KW-0217">Developmental protein</keyword>
<evidence type="ECO:0000313" key="9">
    <source>
        <dbReference type="Proteomes" id="UP000634136"/>
    </source>
</evidence>
<gene>
    <name evidence="8" type="ORF">G2W53_038747</name>
</gene>
<comment type="similarity">
    <text evidence="1">Belongs to the FLX family.</text>
</comment>
<reference evidence="8" key="1">
    <citation type="submission" date="2020-09" db="EMBL/GenBank/DDBJ databases">
        <title>Genome-Enabled Discovery of Anthraquinone Biosynthesis in Senna tora.</title>
        <authorList>
            <person name="Kang S.-H."/>
            <person name="Pandey R.P."/>
            <person name="Lee C.-M."/>
            <person name="Sim J.-S."/>
            <person name="Jeong J.-T."/>
            <person name="Choi B.-S."/>
            <person name="Jung M."/>
            <person name="Ginzburg D."/>
            <person name="Zhao K."/>
            <person name="Won S.Y."/>
            <person name="Oh T.-J."/>
            <person name="Yu Y."/>
            <person name="Kim N.-H."/>
            <person name="Lee O.R."/>
            <person name="Lee T.-H."/>
            <person name="Bashyal P."/>
            <person name="Kim T.-S."/>
            <person name="Lee W.-H."/>
            <person name="Kawkins C."/>
            <person name="Kim C.-K."/>
            <person name="Kim J.S."/>
            <person name="Ahn B.O."/>
            <person name="Rhee S.Y."/>
            <person name="Sohng J.K."/>
        </authorList>
    </citation>
    <scope>NUCLEOTIDE SEQUENCE</scope>
    <source>
        <tissue evidence="8">Leaf</tissue>
    </source>
</reference>
<feature type="region of interest" description="Disordered" evidence="7">
    <location>
        <begin position="1"/>
        <end position="45"/>
    </location>
</feature>
<evidence type="ECO:0000256" key="2">
    <source>
        <dbReference type="ARBA" id="ARBA00022473"/>
    </source>
</evidence>
<evidence type="ECO:0000313" key="8">
    <source>
        <dbReference type="EMBL" id="KAF7806586.1"/>
    </source>
</evidence>
<evidence type="ECO:0000256" key="3">
    <source>
        <dbReference type="ARBA" id="ARBA00022782"/>
    </source>
</evidence>
<dbReference type="PANTHER" id="PTHR33405">
    <property type="entry name" value="PROTEIN FLX-LIKE 2"/>
    <property type="match status" value="1"/>
</dbReference>
<dbReference type="Proteomes" id="UP000634136">
    <property type="component" value="Unassembled WGS sequence"/>
</dbReference>
<dbReference type="PANTHER" id="PTHR33405:SF18">
    <property type="entry name" value="PROTEIN FLX-LIKE 4"/>
    <property type="match status" value="1"/>
</dbReference>
<evidence type="ECO:0000256" key="1">
    <source>
        <dbReference type="ARBA" id="ARBA00005405"/>
    </source>
</evidence>
<evidence type="ECO:0000256" key="5">
    <source>
        <dbReference type="ARBA" id="ARBA00023089"/>
    </source>
</evidence>
<accession>A0A834W5H9</accession>
<protein>
    <submittedName>
        <fullName evidence="8">Protein FLX-like 4</fullName>
    </submittedName>
</protein>
<keyword evidence="9" id="KW-1185">Reference proteome</keyword>
<feature type="coiled-coil region" evidence="6">
    <location>
        <begin position="65"/>
        <end position="99"/>
    </location>
</feature>